<evidence type="ECO:0000313" key="2">
    <source>
        <dbReference type="EMBL" id="OAM20568.1"/>
    </source>
</evidence>
<evidence type="ECO:0008006" key="5">
    <source>
        <dbReference type="Google" id="ProtNLM"/>
    </source>
</evidence>
<accession>A0A1A9RLW3</accession>
<sequence length="91" mass="10298">MNLSVTLEDLTDKIHKADYHRIGETTATVCSLTLKSGFVVIGQSACINPDMFDQEVGCEAAYQDAVRKLWELEAYRVKENVFTQKQEQNNV</sequence>
<evidence type="ECO:0000313" key="3">
    <source>
        <dbReference type="Proteomes" id="UP000077589"/>
    </source>
</evidence>
<dbReference type="EMBL" id="LXSG01000026">
    <property type="protein sequence ID" value="OAM20065.1"/>
    <property type="molecule type" value="Genomic_DNA"/>
</dbReference>
<evidence type="ECO:0000313" key="1">
    <source>
        <dbReference type="EMBL" id="OAM20065.1"/>
    </source>
</evidence>
<dbReference type="OrthoDB" id="5688154at2"/>
<reference evidence="3 4" key="1">
    <citation type="submission" date="2016-05" db="EMBL/GenBank/DDBJ databases">
        <title>Draft genome of Corynebacterium afermentans subsp. afermentans LCDC 88199T.</title>
        <authorList>
            <person name="Bernier A.-M."/>
            <person name="Bernard K."/>
        </authorList>
    </citation>
    <scope>NUCLEOTIDE SEQUENCE [LARGE SCALE GENOMIC DNA]</scope>
    <source>
        <strain evidence="3">NML04-0072</strain>
        <strain evidence="4">NML120819</strain>
    </source>
</reference>
<gene>
    <name evidence="2" type="ORF">A7P89_09515</name>
    <name evidence="1" type="ORF">A7P90_04595</name>
</gene>
<reference evidence="1" key="2">
    <citation type="submission" date="2016-05" db="EMBL/GenBank/DDBJ databases">
        <authorList>
            <person name="Lavstsen T."/>
            <person name="Jespersen J.S."/>
        </authorList>
    </citation>
    <scope>NUCLEOTIDE SEQUENCE</scope>
    <source>
        <strain evidence="1">NML04-0072</strain>
        <strain evidence="2">NML120819</strain>
    </source>
</reference>
<dbReference type="RefSeq" id="WP_064087603.1">
    <property type="nucleotide sequence ID" value="NZ_JAWFMW010000006.1"/>
</dbReference>
<dbReference type="Proteomes" id="UP000077589">
    <property type="component" value="Unassembled WGS sequence"/>
</dbReference>
<evidence type="ECO:0000313" key="4">
    <source>
        <dbReference type="Proteomes" id="UP000078103"/>
    </source>
</evidence>
<dbReference type="Pfam" id="PF13876">
    <property type="entry name" value="Phage_gp49_66"/>
    <property type="match status" value="1"/>
</dbReference>
<proteinExistence type="predicted"/>
<dbReference type="Proteomes" id="UP000078103">
    <property type="component" value="Unassembled WGS sequence"/>
</dbReference>
<dbReference type="AlphaFoldDB" id="A0A1A9RLW3"/>
<protein>
    <recommendedName>
        <fullName evidence="5">Phage protein</fullName>
    </recommendedName>
</protein>
<comment type="caution">
    <text evidence="1">The sequence shown here is derived from an EMBL/GenBank/DDBJ whole genome shotgun (WGS) entry which is preliminary data.</text>
</comment>
<dbReference type="EMBL" id="LXSH01000027">
    <property type="protein sequence ID" value="OAM20568.1"/>
    <property type="molecule type" value="Genomic_DNA"/>
</dbReference>
<organism evidence="1 3">
    <name type="scientific">Eikenella corrodens</name>
    <dbReference type="NCBI Taxonomy" id="539"/>
    <lineage>
        <taxon>Bacteria</taxon>
        <taxon>Pseudomonadati</taxon>
        <taxon>Pseudomonadota</taxon>
        <taxon>Betaproteobacteria</taxon>
        <taxon>Neisseriales</taxon>
        <taxon>Neisseriaceae</taxon>
        <taxon>Eikenella</taxon>
    </lineage>
</organism>
<dbReference type="InterPro" id="IPR025915">
    <property type="entry name" value="Phage_gp49_66"/>
</dbReference>
<name>A0A1A9RLW3_EIKCO</name>